<comment type="caution">
    <text evidence="2">The sequence shown here is derived from an EMBL/GenBank/DDBJ whole genome shotgun (WGS) entry which is preliminary data.</text>
</comment>
<accession>A0A497ZSH8</accession>
<dbReference type="OrthoDB" id="648213at2"/>
<evidence type="ECO:0000313" key="2">
    <source>
        <dbReference type="EMBL" id="RLK11291.1"/>
    </source>
</evidence>
<reference evidence="2 3" key="1">
    <citation type="submission" date="2018-10" db="EMBL/GenBank/DDBJ databases">
        <title>Genomic Encyclopedia of Archaeal and Bacterial Type Strains, Phase II (KMG-II): from individual species to whole genera.</title>
        <authorList>
            <person name="Goeker M."/>
        </authorList>
    </citation>
    <scope>NUCLEOTIDE SEQUENCE [LARGE SCALE GENOMIC DNA]</scope>
    <source>
        <strain evidence="2 3">DSM 29317</strain>
    </source>
</reference>
<sequence length="152" mass="16871">MITEFSGPVWRILFRSQLGIPLAPARAPEGRFHHSGQFALYASLSAEGAGIAIRRYVSPCDPPRVIQQFQVSAAHLMDLRGRADVSIVWQDLRDNGTPSPTWRFSDEARAVGADGLLYSSRSRTELSHLVLFSTGVNLIQPASTPNDWRPER</sequence>
<evidence type="ECO:0000313" key="3">
    <source>
        <dbReference type="Proteomes" id="UP000271700"/>
    </source>
</evidence>
<name>A0A497ZSH8_9RHOB</name>
<proteinExistence type="predicted"/>
<dbReference type="EMBL" id="RCCT01000001">
    <property type="protein sequence ID" value="RLK11291.1"/>
    <property type="molecule type" value="Genomic_DNA"/>
</dbReference>
<dbReference type="RefSeq" id="WP_010441794.1">
    <property type="nucleotide sequence ID" value="NZ_AEYW01000013.1"/>
</dbReference>
<dbReference type="Pfam" id="PF08808">
    <property type="entry name" value="RES"/>
    <property type="match status" value="1"/>
</dbReference>
<evidence type="ECO:0000259" key="1">
    <source>
        <dbReference type="SMART" id="SM00953"/>
    </source>
</evidence>
<dbReference type="InterPro" id="IPR014914">
    <property type="entry name" value="RES_dom"/>
</dbReference>
<organism evidence="2 3">
    <name type="scientific">Ruegeria conchae</name>
    <dbReference type="NCBI Taxonomy" id="981384"/>
    <lineage>
        <taxon>Bacteria</taxon>
        <taxon>Pseudomonadati</taxon>
        <taxon>Pseudomonadota</taxon>
        <taxon>Alphaproteobacteria</taxon>
        <taxon>Rhodobacterales</taxon>
        <taxon>Roseobacteraceae</taxon>
        <taxon>Ruegeria</taxon>
    </lineage>
</organism>
<dbReference type="AlphaFoldDB" id="A0A497ZSH8"/>
<protein>
    <submittedName>
        <fullName evidence="2">RES domain-containing protein</fullName>
    </submittedName>
</protein>
<dbReference type="STRING" id="981384.GCA_000192475_01709"/>
<keyword evidence="3" id="KW-1185">Reference proteome</keyword>
<dbReference type="Proteomes" id="UP000271700">
    <property type="component" value="Unassembled WGS sequence"/>
</dbReference>
<gene>
    <name evidence="2" type="ORF">CLV75_1291</name>
</gene>
<feature type="domain" description="RES" evidence="1">
    <location>
        <begin position="14"/>
        <end position="142"/>
    </location>
</feature>
<dbReference type="SMART" id="SM00953">
    <property type="entry name" value="RES"/>
    <property type="match status" value="1"/>
</dbReference>